<accession>A0A7X0PD01</accession>
<keyword evidence="9" id="KW-0812">Transmembrane</keyword>
<proteinExistence type="predicted"/>
<evidence type="ECO:0000256" key="3">
    <source>
        <dbReference type="ARBA" id="ARBA00022553"/>
    </source>
</evidence>
<feature type="domain" description="Histidine kinase" evidence="10">
    <location>
        <begin position="746"/>
        <end position="964"/>
    </location>
</feature>
<feature type="transmembrane region" description="Helical" evidence="9">
    <location>
        <begin position="609"/>
        <end position="631"/>
    </location>
</feature>
<feature type="transmembrane region" description="Helical" evidence="9">
    <location>
        <begin position="481"/>
        <end position="501"/>
    </location>
</feature>
<evidence type="ECO:0000259" key="11">
    <source>
        <dbReference type="PROSITE" id="PS50110"/>
    </source>
</evidence>
<dbReference type="InterPro" id="IPR003661">
    <property type="entry name" value="HisK_dim/P_dom"/>
</dbReference>
<dbReference type="Gene3D" id="3.30.565.10">
    <property type="entry name" value="Histidine kinase-like ATPase, C-terminal domain"/>
    <property type="match status" value="1"/>
</dbReference>
<keyword evidence="3 6" id="KW-0597">Phosphoprotein</keyword>
<dbReference type="Proteomes" id="UP000575083">
    <property type="component" value="Unassembled WGS sequence"/>
</dbReference>
<keyword evidence="13" id="KW-1185">Reference proteome</keyword>
<dbReference type="SMART" id="SM00448">
    <property type="entry name" value="REC"/>
    <property type="match status" value="1"/>
</dbReference>
<dbReference type="InterPro" id="IPR005467">
    <property type="entry name" value="His_kinase_dom"/>
</dbReference>
<feature type="domain" description="Response regulatory" evidence="11">
    <location>
        <begin position="993"/>
        <end position="1109"/>
    </location>
</feature>
<dbReference type="EMBL" id="JACHLK010000003">
    <property type="protein sequence ID" value="MBB6559556.1"/>
    <property type="molecule type" value="Genomic_DNA"/>
</dbReference>
<name>A0A7X0PD01_9BURK</name>
<protein>
    <recommendedName>
        <fullName evidence="2">histidine kinase</fullName>
        <ecNumber evidence="2">2.7.13.3</ecNumber>
    </recommendedName>
</protein>
<feature type="transmembrane region" description="Helical" evidence="9">
    <location>
        <begin position="69"/>
        <end position="93"/>
    </location>
</feature>
<feature type="coiled-coil region" evidence="7">
    <location>
        <begin position="712"/>
        <end position="746"/>
    </location>
</feature>
<evidence type="ECO:0000256" key="2">
    <source>
        <dbReference type="ARBA" id="ARBA00012438"/>
    </source>
</evidence>
<dbReference type="Gene3D" id="3.40.50.2300">
    <property type="match status" value="1"/>
</dbReference>
<dbReference type="EC" id="2.7.13.3" evidence="2"/>
<dbReference type="GO" id="GO:0009927">
    <property type="term" value="F:histidine phosphotransfer kinase activity"/>
    <property type="evidence" value="ECO:0007669"/>
    <property type="project" value="TreeGrafter"/>
</dbReference>
<dbReference type="GO" id="GO:0005886">
    <property type="term" value="C:plasma membrane"/>
    <property type="evidence" value="ECO:0007669"/>
    <property type="project" value="TreeGrafter"/>
</dbReference>
<dbReference type="PANTHER" id="PTHR43047:SF72">
    <property type="entry name" value="OSMOSENSING HISTIDINE PROTEIN KINASE SLN1"/>
    <property type="match status" value="1"/>
</dbReference>
<keyword evidence="9" id="KW-0472">Membrane</keyword>
<reference evidence="12 13" key="1">
    <citation type="submission" date="2020-08" db="EMBL/GenBank/DDBJ databases">
        <title>Functional genomics of gut bacteria from endangered species of beetles.</title>
        <authorList>
            <person name="Carlos-Shanley C."/>
        </authorList>
    </citation>
    <scope>NUCLEOTIDE SEQUENCE [LARGE SCALE GENOMIC DNA]</scope>
    <source>
        <strain evidence="12 13">S00198</strain>
    </source>
</reference>
<feature type="transmembrane region" description="Helical" evidence="9">
    <location>
        <begin position="332"/>
        <end position="353"/>
    </location>
</feature>
<dbReference type="SUPFAM" id="SSF55874">
    <property type="entry name" value="ATPase domain of HSP90 chaperone/DNA topoisomerase II/histidine kinase"/>
    <property type="match status" value="1"/>
</dbReference>
<feature type="transmembrane region" description="Helical" evidence="9">
    <location>
        <begin position="177"/>
        <end position="195"/>
    </location>
</feature>
<evidence type="ECO:0000313" key="12">
    <source>
        <dbReference type="EMBL" id="MBB6559556.1"/>
    </source>
</evidence>
<dbReference type="SUPFAM" id="SSF52172">
    <property type="entry name" value="CheY-like"/>
    <property type="match status" value="1"/>
</dbReference>
<feature type="transmembrane region" description="Helical" evidence="9">
    <location>
        <begin position="99"/>
        <end position="121"/>
    </location>
</feature>
<evidence type="ECO:0000256" key="7">
    <source>
        <dbReference type="SAM" id="Coils"/>
    </source>
</evidence>
<feature type="region of interest" description="Disordered" evidence="8">
    <location>
        <begin position="1"/>
        <end position="26"/>
    </location>
</feature>
<evidence type="ECO:0000256" key="4">
    <source>
        <dbReference type="ARBA" id="ARBA00022679"/>
    </source>
</evidence>
<dbReference type="PROSITE" id="PS50110">
    <property type="entry name" value="RESPONSE_REGULATORY"/>
    <property type="match status" value="1"/>
</dbReference>
<feature type="transmembrane region" description="Helical" evidence="9">
    <location>
        <begin position="241"/>
        <end position="262"/>
    </location>
</feature>
<gene>
    <name evidence="12" type="ORF">HNP48_002223</name>
</gene>
<evidence type="ECO:0000256" key="5">
    <source>
        <dbReference type="ARBA" id="ARBA00022777"/>
    </source>
</evidence>
<evidence type="ECO:0000256" key="6">
    <source>
        <dbReference type="PROSITE-ProRule" id="PRU00169"/>
    </source>
</evidence>
<evidence type="ECO:0000256" key="1">
    <source>
        <dbReference type="ARBA" id="ARBA00000085"/>
    </source>
</evidence>
<keyword evidence="7" id="KW-0175">Coiled coil</keyword>
<feature type="transmembrane region" description="Helical" evidence="9">
    <location>
        <begin position="133"/>
        <end position="157"/>
    </location>
</feature>
<dbReference type="Gene3D" id="1.10.4160.10">
    <property type="entry name" value="Hydantoin permease"/>
    <property type="match status" value="1"/>
</dbReference>
<dbReference type="InterPro" id="IPR004358">
    <property type="entry name" value="Sig_transdc_His_kin-like_C"/>
</dbReference>
<dbReference type="CDD" id="cd17546">
    <property type="entry name" value="REC_hyHK_CKI1_RcsC-like"/>
    <property type="match status" value="1"/>
</dbReference>
<dbReference type="Gene3D" id="1.10.287.130">
    <property type="match status" value="1"/>
</dbReference>
<feature type="transmembrane region" description="Helical" evidence="9">
    <location>
        <begin position="385"/>
        <end position="404"/>
    </location>
</feature>
<dbReference type="GO" id="GO:0000155">
    <property type="term" value="F:phosphorelay sensor kinase activity"/>
    <property type="evidence" value="ECO:0007669"/>
    <property type="project" value="InterPro"/>
</dbReference>
<evidence type="ECO:0000313" key="13">
    <source>
        <dbReference type="Proteomes" id="UP000575083"/>
    </source>
</evidence>
<feature type="compositionally biased region" description="Low complexity" evidence="8">
    <location>
        <begin position="1"/>
        <end position="20"/>
    </location>
</feature>
<keyword evidence="5 12" id="KW-0418">Kinase</keyword>
<dbReference type="AlphaFoldDB" id="A0A7X0PD01"/>
<dbReference type="Pfam" id="PF02518">
    <property type="entry name" value="HATPase_c"/>
    <property type="match status" value="1"/>
</dbReference>
<evidence type="ECO:0000259" key="10">
    <source>
        <dbReference type="PROSITE" id="PS50109"/>
    </source>
</evidence>
<dbReference type="Pfam" id="PF00512">
    <property type="entry name" value="HisKA"/>
    <property type="match status" value="1"/>
</dbReference>
<dbReference type="RefSeq" id="WP_184856954.1">
    <property type="nucleotide sequence ID" value="NZ_JACHLK010000003.1"/>
</dbReference>
<dbReference type="Pfam" id="PF00072">
    <property type="entry name" value="Response_reg"/>
    <property type="match status" value="1"/>
</dbReference>
<organism evidence="12 13">
    <name type="scientific">Acidovorax soli</name>
    <dbReference type="NCBI Taxonomy" id="592050"/>
    <lineage>
        <taxon>Bacteria</taxon>
        <taxon>Pseudomonadati</taxon>
        <taxon>Pseudomonadota</taxon>
        <taxon>Betaproteobacteria</taxon>
        <taxon>Burkholderiales</taxon>
        <taxon>Comamonadaceae</taxon>
        <taxon>Acidovorax</taxon>
    </lineage>
</organism>
<sequence length="1200" mass="130389">MPPSTAAIAPPDAGAPARGGVDMDAASDAPQQVVKVRRDYNSWVATETMEDYALRYTPQRFRKWSEWRVANTAFGAASFLILEAVGATLLVQYGFINAFWAIVATGLIIFLAGLPISVYAARYGVDMDLLTRGAGFGYIGSTLTSLIYASFTFIFFALEAAVMAYALELALDIPPTWGYLICAIVVIPLVTHGVSAISRLQVWSQPLWLVMLVVPFAYVVMHDPGAFAGIAHYGGEFGRGAAFQLPLFGAALTVGIALITQMGEQADYLRFMPARTPATRGRWWLGVLVGGPGWVVLGVLKMLGGALLAYLALTHMVPADRAVDPNQMYLVAYEYVFPHYGWAVAATALFVVVSQMKINVTNAYAGSLAWSNFFSRLTHSHPGRVVWVVFNTLIAFMLMEMNVFRAMGEVLGLYSNIAIAWIMSVVADLVINKPLGLSPKGIEFKRAHLYDINPVGVGSMALASVVSISAHLGFFGPLPQAFSAVIAMAVAFATAPLIAWATRGRYYIARQPEPPAVPMHGPVSGQVAADLGTYTRFSVQRCVICEREYEAPDMAQCPAYGGGICSLCCTLDARCGDLCKPHASMAVQWSSALRWVLPRAIWRYLDTGLGHFLLLMLVIAPLLASVMGLLYHQELNTIGQALTDTEVQAAPEVALRSGLLKAYLALLVISGIVAWWLVLAHKSRQVAQEESNRQTGLLVREIELHRQTDEALQNARSVAEQARQVAEEAKRAADQANQAKSRYISAISHEIRTPLNSILGYAQLMGEDTGVPPHRKQAVHVIRRGGEHLLSLIEGTLDIARIESGKLTLDVTPMRFADGLHEMASLFELQAAAKGLAFQFDVQGTIPEVVRADEKRLRQILINLLGNAVKFTAQGRVTLRVRYAREIARIDVQDTGPGLTADEIERIFEPFARGGSAAAVAATPGAGLGLTIAKMLTALMGGELSVTSEPGLGSVFHVKLFLPEVHAEALGKASAPALQAPRVRKGYAGERRRILVVDNEEADRELLVQLLEPLGFELRQAASGHDALDLLATGYRPHALFMDLAMPGIDGWETLRRVRQMNLPELHCAIVSANAFDKALDNDVDIRPEDFIVKPVRHSELLDWLERRLALQWLGEAVPEAAPPAPASAPGAEGFSYPHPGALAALSQAVSLGYYRGILNALDEIEREQPVHGAFVDTMRGLARQFQFDAMGQILEQAPP</sequence>
<dbReference type="InterPro" id="IPR003594">
    <property type="entry name" value="HATPase_dom"/>
</dbReference>
<feature type="modified residue" description="4-aspartylphosphate" evidence="6">
    <location>
        <position position="1043"/>
    </location>
</feature>
<dbReference type="InterPro" id="IPR036890">
    <property type="entry name" value="HATPase_C_sf"/>
</dbReference>
<keyword evidence="9" id="KW-1133">Transmembrane helix</keyword>
<dbReference type="CDD" id="cd16922">
    <property type="entry name" value="HATPase_EvgS-ArcB-TorS-like"/>
    <property type="match status" value="1"/>
</dbReference>
<feature type="transmembrane region" description="Helical" evidence="9">
    <location>
        <begin position="283"/>
        <end position="312"/>
    </location>
</feature>
<dbReference type="PANTHER" id="PTHR43047">
    <property type="entry name" value="TWO-COMPONENT HISTIDINE PROTEIN KINASE"/>
    <property type="match status" value="1"/>
</dbReference>
<dbReference type="PRINTS" id="PR00344">
    <property type="entry name" value="BCTRLSENSOR"/>
</dbReference>
<dbReference type="SMART" id="SM00388">
    <property type="entry name" value="HisKA"/>
    <property type="match status" value="1"/>
</dbReference>
<comment type="catalytic activity">
    <reaction evidence="1">
        <text>ATP + protein L-histidine = ADP + protein N-phospho-L-histidine.</text>
        <dbReference type="EC" id="2.7.13.3"/>
    </reaction>
</comment>
<dbReference type="InterPro" id="IPR001789">
    <property type="entry name" value="Sig_transdc_resp-reg_receiver"/>
</dbReference>
<keyword evidence="4" id="KW-0808">Transferase</keyword>
<evidence type="ECO:0000256" key="9">
    <source>
        <dbReference type="SAM" id="Phobius"/>
    </source>
</evidence>
<dbReference type="PROSITE" id="PS50109">
    <property type="entry name" value="HIS_KIN"/>
    <property type="match status" value="1"/>
</dbReference>
<evidence type="ECO:0000256" key="8">
    <source>
        <dbReference type="SAM" id="MobiDB-lite"/>
    </source>
</evidence>
<feature type="transmembrane region" description="Helical" evidence="9">
    <location>
        <begin position="452"/>
        <end position="475"/>
    </location>
</feature>
<feature type="transmembrane region" description="Helical" evidence="9">
    <location>
        <begin position="410"/>
        <end position="431"/>
    </location>
</feature>
<comment type="caution">
    <text evidence="12">The sequence shown here is derived from an EMBL/GenBank/DDBJ whole genome shotgun (WGS) entry which is preliminary data.</text>
</comment>
<dbReference type="InterPro" id="IPR036097">
    <property type="entry name" value="HisK_dim/P_sf"/>
</dbReference>
<feature type="transmembrane region" description="Helical" evidence="9">
    <location>
        <begin position="662"/>
        <end position="679"/>
    </location>
</feature>
<dbReference type="InterPro" id="IPR011006">
    <property type="entry name" value="CheY-like_superfamily"/>
</dbReference>
<feature type="transmembrane region" description="Helical" evidence="9">
    <location>
        <begin position="202"/>
        <end position="221"/>
    </location>
</feature>
<dbReference type="SUPFAM" id="SSF47384">
    <property type="entry name" value="Homodimeric domain of signal transducing histidine kinase"/>
    <property type="match status" value="1"/>
</dbReference>
<dbReference type="CDD" id="cd00082">
    <property type="entry name" value="HisKA"/>
    <property type="match status" value="1"/>
</dbReference>
<dbReference type="SMART" id="SM00387">
    <property type="entry name" value="HATPase_c"/>
    <property type="match status" value="1"/>
</dbReference>